<gene>
    <name evidence="1" type="ORF">R5W23_005553</name>
</gene>
<keyword evidence="2" id="KW-1185">Reference proteome</keyword>
<protein>
    <submittedName>
        <fullName evidence="1">Uncharacterized protein</fullName>
    </submittedName>
</protein>
<sequence>MSEFLSLTEIGRLYGVSSHQVGKWLKETKLRTQDGKPSHTAFDWGLVTTRPSRGFATYYYVWDADKVTGIIDAAGHERAGTTAR</sequence>
<dbReference type="EMBL" id="JAXBLV010000033">
    <property type="protein sequence ID" value="MDY3558438.1"/>
    <property type="molecule type" value="Genomic_DNA"/>
</dbReference>
<dbReference type="RefSeq" id="WP_320685362.1">
    <property type="nucleotide sequence ID" value="NZ_JAXBLV010000033.1"/>
</dbReference>
<dbReference type="Proteomes" id="UP001272242">
    <property type="component" value="Unassembled WGS sequence"/>
</dbReference>
<accession>A0ABU5ESX7</accession>
<organism evidence="1 2">
    <name type="scientific">Gemmata algarum</name>
    <dbReference type="NCBI Taxonomy" id="2975278"/>
    <lineage>
        <taxon>Bacteria</taxon>
        <taxon>Pseudomonadati</taxon>
        <taxon>Planctomycetota</taxon>
        <taxon>Planctomycetia</taxon>
        <taxon>Gemmatales</taxon>
        <taxon>Gemmataceae</taxon>
        <taxon>Gemmata</taxon>
    </lineage>
</organism>
<name>A0ABU5ESX7_9BACT</name>
<proteinExistence type="predicted"/>
<evidence type="ECO:0000313" key="2">
    <source>
        <dbReference type="Proteomes" id="UP001272242"/>
    </source>
</evidence>
<comment type="caution">
    <text evidence="1">The sequence shown here is derived from an EMBL/GenBank/DDBJ whole genome shotgun (WGS) entry which is preliminary data.</text>
</comment>
<evidence type="ECO:0000313" key="1">
    <source>
        <dbReference type="EMBL" id="MDY3558438.1"/>
    </source>
</evidence>
<reference evidence="2" key="1">
    <citation type="journal article" date="2023" name="Mar. Drugs">
        <title>Gemmata algarum, a Novel Planctomycete Isolated from an Algal Mat, Displays Antimicrobial Activity.</title>
        <authorList>
            <person name="Kumar G."/>
            <person name="Kallscheuer N."/>
            <person name="Kashif M."/>
            <person name="Ahamad S."/>
            <person name="Jagadeeshwari U."/>
            <person name="Pannikurungottu S."/>
            <person name="Haufschild T."/>
            <person name="Kabuu M."/>
            <person name="Sasikala C."/>
            <person name="Jogler C."/>
            <person name="Ramana C."/>
        </authorList>
    </citation>
    <scope>NUCLEOTIDE SEQUENCE [LARGE SCALE GENOMIC DNA]</scope>
    <source>
        <strain evidence="2">JC673</strain>
    </source>
</reference>